<proteinExistence type="predicted"/>
<evidence type="ECO:0000313" key="1">
    <source>
        <dbReference type="EMBL" id="GJT85089.1"/>
    </source>
</evidence>
<dbReference type="EMBL" id="BQNB010019417">
    <property type="protein sequence ID" value="GJT85089.1"/>
    <property type="molecule type" value="Genomic_DNA"/>
</dbReference>
<accession>A0ABQ5HB50</accession>
<evidence type="ECO:0008006" key="3">
    <source>
        <dbReference type="Google" id="ProtNLM"/>
    </source>
</evidence>
<keyword evidence="2" id="KW-1185">Reference proteome</keyword>
<evidence type="ECO:0000313" key="2">
    <source>
        <dbReference type="Proteomes" id="UP001151760"/>
    </source>
</evidence>
<name>A0ABQ5HB50_9ASTR</name>
<dbReference type="Proteomes" id="UP001151760">
    <property type="component" value="Unassembled WGS sequence"/>
</dbReference>
<reference evidence="1" key="2">
    <citation type="submission" date="2022-01" db="EMBL/GenBank/DDBJ databases">
        <authorList>
            <person name="Yamashiro T."/>
            <person name="Shiraishi A."/>
            <person name="Satake H."/>
            <person name="Nakayama K."/>
        </authorList>
    </citation>
    <scope>NUCLEOTIDE SEQUENCE</scope>
</reference>
<reference evidence="1" key="1">
    <citation type="journal article" date="2022" name="Int. J. Mol. Sci.">
        <title>Draft Genome of Tanacetum Coccineum: Genomic Comparison of Closely Related Tanacetum-Family Plants.</title>
        <authorList>
            <person name="Yamashiro T."/>
            <person name="Shiraishi A."/>
            <person name="Nakayama K."/>
            <person name="Satake H."/>
        </authorList>
    </citation>
    <scope>NUCLEOTIDE SEQUENCE</scope>
</reference>
<comment type="caution">
    <text evidence="1">The sequence shown here is derived from an EMBL/GenBank/DDBJ whole genome shotgun (WGS) entry which is preliminary data.</text>
</comment>
<protein>
    <recommendedName>
        <fullName evidence="3">Reverse transcriptase Ty1/copia-type domain-containing protein</fullName>
    </recommendedName>
</protein>
<gene>
    <name evidence="1" type="ORF">Tco_1066806</name>
</gene>
<sequence length="161" mass="18448">MDQGSTPLDKIIGNLLRAGTPRKQLATDALKSWSVRLRYEDQDNPTPRLSSRKGSYGLKQAPRAWYDTLSKFLLAINVFKGAVDPTTHDLSTSTYDTISFESKWKMEWLNSTSWKQTINWQISSQKLYQESVLQILKLPPRLGMKSLTPETLKRLQEGEDE</sequence>
<organism evidence="1 2">
    <name type="scientific">Tanacetum coccineum</name>
    <dbReference type="NCBI Taxonomy" id="301880"/>
    <lineage>
        <taxon>Eukaryota</taxon>
        <taxon>Viridiplantae</taxon>
        <taxon>Streptophyta</taxon>
        <taxon>Embryophyta</taxon>
        <taxon>Tracheophyta</taxon>
        <taxon>Spermatophyta</taxon>
        <taxon>Magnoliopsida</taxon>
        <taxon>eudicotyledons</taxon>
        <taxon>Gunneridae</taxon>
        <taxon>Pentapetalae</taxon>
        <taxon>asterids</taxon>
        <taxon>campanulids</taxon>
        <taxon>Asterales</taxon>
        <taxon>Asteraceae</taxon>
        <taxon>Asteroideae</taxon>
        <taxon>Anthemideae</taxon>
        <taxon>Anthemidinae</taxon>
        <taxon>Tanacetum</taxon>
    </lineage>
</organism>